<keyword evidence="9 11" id="KW-0472">Membrane</keyword>
<evidence type="ECO:0000256" key="8">
    <source>
        <dbReference type="ARBA" id="ARBA00022989"/>
    </source>
</evidence>
<evidence type="ECO:0000256" key="11">
    <source>
        <dbReference type="RuleBase" id="RU366056"/>
    </source>
</evidence>
<evidence type="ECO:0000313" key="12">
    <source>
        <dbReference type="EMBL" id="KAJ2008477.1"/>
    </source>
</evidence>
<keyword evidence="10" id="KW-0325">Glycoprotein</keyword>
<dbReference type="OrthoDB" id="5546453at2759"/>
<evidence type="ECO:0000313" key="13">
    <source>
        <dbReference type="Proteomes" id="UP001150907"/>
    </source>
</evidence>
<keyword evidence="13" id="KW-1185">Reference proteome</keyword>
<evidence type="ECO:0000256" key="5">
    <source>
        <dbReference type="ARBA" id="ARBA00022502"/>
    </source>
</evidence>
<comment type="caution">
    <text evidence="12">The sequence shown here is derived from an EMBL/GenBank/DDBJ whole genome shotgun (WGS) entry which is preliminary data.</text>
</comment>
<dbReference type="GO" id="GO:0008233">
    <property type="term" value="F:peptidase activity"/>
    <property type="evidence" value="ECO:0007669"/>
    <property type="project" value="UniProtKB-KW"/>
</dbReference>
<dbReference type="GO" id="GO:0005789">
    <property type="term" value="C:endoplasmic reticulum membrane"/>
    <property type="evidence" value="ECO:0007669"/>
    <property type="project" value="UniProtKB-SubCell"/>
</dbReference>
<evidence type="ECO:0000256" key="2">
    <source>
        <dbReference type="ARBA" id="ARBA00004687"/>
    </source>
</evidence>
<organism evidence="12 13">
    <name type="scientific">Coemansia thaxteri</name>
    <dbReference type="NCBI Taxonomy" id="2663907"/>
    <lineage>
        <taxon>Eukaryota</taxon>
        <taxon>Fungi</taxon>
        <taxon>Fungi incertae sedis</taxon>
        <taxon>Zoopagomycota</taxon>
        <taxon>Kickxellomycotina</taxon>
        <taxon>Kickxellomycetes</taxon>
        <taxon>Kickxellales</taxon>
        <taxon>Kickxellaceae</taxon>
        <taxon>Coemansia</taxon>
    </lineage>
</organism>
<dbReference type="PANTHER" id="PTHR28533:SF1">
    <property type="entry name" value="PROTEIN PBN1"/>
    <property type="match status" value="1"/>
</dbReference>
<comment type="pathway">
    <text evidence="2 11">Glycolipid biosynthesis; glycosylphosphatidylinositol-anchor biosynthesis.</text>
</comment>
<evidence type="ECO:0000256" key="4">
    <source>
        <dbReference type="ARBA" id="ARBA00020410"/>
    </source>
</evidence>
<comment type="subcellular location">
    <subcellularLocation>
        <location evidence="11">Endoplasmic reticulum membrane</location>
        <topology evidence="11">Single-pass membrane protein</topology>
    </subcellularLocation>
    <subcellularLocation>
        <location evidence="1">Endoplasmic reticulum membrane</location>
        <topology evidence="1">Single-pass type III membrane protein</topology>
    </subcellularLocation>
</comment>
<reference evidence="12" key="1">
    <citation type="submission" date="2022-07" db="EMBL/GenBank/DDBJ databases">
        <title>Phylogenomic reconstructions and comparative analyses of Kickxellomycotina fungi.</title>
        <authorList>
            <person name="Reynolds N.K."/>
            <person name="Stajich J.E."/>
            <person name="Barry K."/>
            <person name="Grigoriev I.V."/>
            <person name="Crous P."/>
            <person name="Smith M.E."/>
        </authorList>
    </citation>
    <scope>NUCLEOTIDE SEQUENCE</scope>
    <source>
        <strain evidence="12">IMI 214461</strain>
    </source>
</reference>
<evidence type="ECO:0000256" key="7">
    <source>
        <dbReference type="ARBA" id="ARBA00022824"/>
    </source>
</evidence>
<evidence type="ECO:0000256" key="1">
    <source>
        <dbReference type="ARBA" id="ARBA00004643"/>
    </source>
</evidence>
<dbReference type="GO" id="GO:0006508">
    <property type="term" value="P:proteolysis"/>
    <property type="evidence" value="ECO:0007669"/>
    <property type="project" value="UniProtKB-KW"/>
</dbReference>
<keyword evidence="7 11" id="KW-0256">Endoplasmic reticulum</keyword>
<evidence type="ECO:0000256" key="9">
    <source>
        <dbReference type="ARBA" id="ARBA00023136"/>
    </source>
</evidence>
<accession>A0A9W8BP40</accession>
<name>A0A9W8BP40_9FUNG</name>
<dbReference type="PANTHER" id="PTHR28533">
    <property type="entry name" value="PROTEIN PBN1"/>
    <property type="match status" value="1"/>
</dbReference>
<dbReference type="InterPro" id="IPR013233">
    <property type="entry name" value="PIG-X/PBN1"/>
</dbReference>
<keyword evidence="6 11" id="KW-0812">Transmembrane</keyword>
<dbReference type="SMART" id="SM00780">
    <property type="entry name" value="PIG-X"/>
    <property type="match status" value="1"/>
</dbReference>
<evidence type="ECO:0000256" key="6">
    <source>
        <dbReference type="ARBA" id="ARBA00022692"/>
    </source>
</evidence>
<evidence type="ECO:0000256" key="10">
    <source>
        <dbReference type="ARBA" id="ARBA00023180"/>
    </source>
</evidence>
<feature type="transmembrane region" description="Helical" evidence="11">
    <location>
        <begin position="476"/>
        <end position="497"/>
    </location>
</feature>
<keyword evidence="5 11" id="KW-0337">GPI-anchor biosynthesis</keyword>
<dbReference type="EMBL" id="JANBQF010000004">
    <property type="protein sequence ID" value="KAJ2008477.1"/>
    <property type="molecule type" value="Genomic_DNA"/>
</dbReference>
<keyword evidence="12" id="KW-0378">Hydrolase</keyword>
<evidence type="ECO:0000256" key="3">
    <source>
        <dbReference type="ARBA" id="ARBA00010345"/>
    </source>
</evidence>
<keyword evidence="12" id="KW-0645">Protease</keyword>
<gene>
    <name evidence="12" type="primary">PBN1</name>
    <name evidence="12" type="ORF">H4R26_000173</name>
</gene>
<sequence length="512" mass="56140">MAYATEQHTVFGQQVTVQPRDLKDEGWHVQTLGGSWHVWQYSTLLDRTDLPLWPNDMLEARVVLASHQCRPNIPLPPAPFMFPGGLEHCGMHISATAAHGNAAPVRGHMRRWLARFMGSGASDSKPVPLPESFVDLGAASIYYFSPFTSRELATAQSESRLDLARVALGNNHPLCAIIAPQVVQQKSNRWLDNHRVEITIRRTSEGFVRINAQVLSLLYPAGDISIRPLANTTSSITVVGPTKQQKPFMLRARDQTPTPLAVPEEFYAAASKTSAQLVGTLDVRTSDFASFHPSLQIATHQTNALPATEEGCRLEVIVALPKTYFFDPYQLQERLSLHHEHHGPVELERPAEVMDNWGSLLVLSQKPPPTDLFNVTVPIHSRYRLPPIPSEATVGYHGEPIGDSHVDLALLPPIAAIVCPIDSHRSDTVDGSLLGGLEMRPALFGELGLRPIGLLEPAVDIETLLRMPVGYTENPMLIQALTLAALFAGTIFICMSVKAGTANPCQPAKNNK</sequence>
<proteinExistence type="inferred from homology"/>
<comment type="function">
    <text evidence="11">Required for proper folding and/or the stability of a subset of proteins in the endoplasmic reticulum. Component of glycosylphosphatidylinositol-mannosyltransferase 1 which transfers the first of the 4 mannoses in the GPI-anchor precursors during GPI-anchor biosynthesis. Probably acts by stabilizing the mannosyltransferase GPI14.</text>
</comment>
<protein>
    <recommendedName>
        <fullName evidence="4 11">Protein PBN1</fullName>
    </recommendedName>
</protein>
<dbReference type="GO" id="GO:1990529">
    <property type="term" value="C:glycosylphosphatidylinositol-mannosyltransferase I complex"/>
    <property type="evidence" value="ECO:0007669"/>
    <property type="project" value="TreeGrafter"/>
</dbReference>
<dbReference type="Pfam" id="PF08320">
    <property type="entry name" value="PIG-X"/>
    <property type="match status" value="1"/>
</dbReference>
<keyword evidence="8 11" id="KW-1133">Transmembrane helix</keyword>
<dbReference type="InterPro" id="IPR042322">
    <property type="entry name" value="Pbn1"/>
</dbReference>
<dbReference type="GO" id="GO:0006506">
    <property type="term" value="P:GPI anchor biosynthetic process"/>
    <property type="evidence" value="ECO:0007669"/>
    <property type="project" value="UniProtKB-KW"/>
</dbReference>
<dbReference type="GO" id="GO:0000030">
    <property type="term" value="F:mannosyltransferase activity"/>
    <property type="evidence" value="ECO:0007669"/>
    <property type="project" value="TreeGrafter"/>
</dbReference>
<dbReference type="AlphaFoldDB" id="A0A9W8BP40"/>
<dbReference type="Proteomes" id="UP001150907">
    <property type="component" value="Unassembled WGS sequence"/>
</dbReference>
<comment type="similarity">
    <text evidence="3 11">Belongs to the PIGX family.</text>
</comment>